<name>A0A024VC49_PLAFA</name>
<gene>
    <name evidence="3" type="ORF">PFFVO_00950</name>
</gene>
<reference evidence="3 4" key="1">
    <citation type="submission" date="2013-02" db="EMBL/GenBank/DDBJ databases">
        <title>The Genome Annotation of Plasmodium falciparum Vietnam Oak-Knoll (FVO).</title>
        <authorList>
            <consortium name="The Broad Institute Genome Sequencing Platform"/>
            <consortium name="The Broad Institute Genome Sequencing Center for Infectious Disease"/>
            <person name="Neafsey D."/>
            <person name="Hoffman S."/>
            <person name="Volkman S."/>
            <person name="Rosenthal P."/>
            <person name="Walker B."/>
            <person name="Young S.K."/>
            <person name="Zeng Q."/>
            <person name="Gargeya S."/>
            <person name="Fitzgerald M."/>
            <person name="Haas B."/>
            <person name="Abouelleil A."/>
            <person name="Allen A.W."/>
            <person name="Alvarado L."/>
            <person name="Arachchi H.M."/>
            <person name="Berlin A.M."/>
            <person name="Chapman S.B."/>
            <person name="Gainer-Dewar J."/>
            <person name="Goldberg J."/>
            <person name="Griggs A."/>
            <person name="Gujja S."/>
            <person name="Hansen M."/>
            <person name="Howarth C."/>
            <person name="Imamovic A."/>
            <person name="Ireland A."/>
            <person name="Larimer J."/>
            <person name="McCowan C."/>
            <person name="Murphy C."/>
            <person name="Pearson M."/>
            <person name="Poon T.W."/>
            <person name="Priest M."/>
            <person name="Roberts A."/>
            <person name="Saif S."/>
            <person name="Shea T."/>
            <person name="Sisk P."/>
            <person name="Sykes S."/>
            <person name="Wortman J."/>
            <person name="Nusbaum C."/>
            <person name="Birren B."/>
        </authorList>
    </citation>
    <scope>NUCLEOTIDE SEQUENCE [LARGE SCALE GENOMIC DNA]</scope>
    <source>
        <strain evidence="4">Vietnam Oak-Knoll (FVO)</strain>
    </source>
</reference>
<evidence type="ECO:0000256" key="1">
    <source>
        <dbReference type="SAM" id="Coils"/>
    </source>
</evidence>
<accession>A0A024VC49</accession>
<keyword evidence="2" id="KW-0472">Membrane</keyword>
<keyword evidence="2" id="KW-1133">Transmembrane helix</keyword>
<protein>
    <submittedName>
        <fullName evidence="3">Uncharacterized protein</fullName>
    </submittedName>
</protein>
<keyword evidence="2" id="KW-0812">Transmembrane</keyword>
<organism evidence="3 4">
    <name type="scientific">Plasmodium falciparum Vietnam Oak-Knoll</name>
    <name type="common">FVO</name>
    <dbReference type="NCBI Taxonomy" id="1036723"/>
    <lineage>
        <taxon>Eukaryota</taxon>
        <taxon>Sar</taxon>
        <taxon>Alveolata</taxon>
        <taxon>Apicomplexa</taxon>
        <taxon>Aconoidasida</taxon>
        <taxon>Haemosporida</taxon>
        <taxon>Plasmodiidae</taxon>
        <taxon>Plasmodium</taxon>
        <taxon>Plasmodium (Laverania)</taxon>
    </lineage>
</organism>
<feature type="transmembrane region" description="Helical" evidence="2">
    <location>
        <begin position="17"/>
        <end position="36"/>
    </location>
</feature>
<evidence type="ECO:0000313" key="4">
    <source>
        <dbReference type="Proteomes" id="UP000030690"/>
    </source>
</evidence>
<reference evidence="3 4" key="2">
    <citation type="submission" date="2013-02" db="EMBL/GenBank/DDBJ databases">
        <title>The Genome Sequence of Plasmodium falciparum Vietnam Oak-Knoll (FVO).</title>
        <authorList>
            <consortium name="The Broad Institute Genome Sequencing Platform"/>
            <consortium name="The Broad Institute Genome Sequencing Center for Infectious Disease"/>
            <person name="Neafsey D."/>
            <person name="Cheeseman I."/>
            <person name="Volkman S."/>
            <person name="Adams J."/>
            <person name="Walker B."/>
            <person name="Young S.K."/>
            <person name="Zeng Q."/>
            <person name="Gargeya S."/>
            <person name="Fitzgerald M."/>
            <person name="Haas B."/>
            <person name="Abouelleil A."/>
            <person name="Alvarado L."/>
            <person name="Arachchi H.M."/>
            <person name="Berlin A.M."/>
            <person name="Chapman S.B."/>
            <person name="Dewar J."/>
            <person name="Goldberg J."/>
            <person name="Griggs A."/>
            <person name="Gujja S."/>
            <person name="Hansen M."/>
            <person name="Howarth C."/>
            <person name="Imamovic A."/>
            <person name="Larimer J."/>
            <person name="McCowan C."/>
            <person name="Murphy C."/>
            <person name="Neiman D."/>
            <person name="Pearson M."/>
            <person name="Priest M."/>
            <person name="Roberts A."/>
            <person name="Saif S."/>
            <person name="Shea T."/>
            <person name="Sisk P."/>
            <person name="Sykes S."/>
            <person name="Wortman J."/>
            <person name="Nusbaum C."/>
            <person name="Birren B."/>
        </authorList>
    </citation>
    <scope>NUCLEOTIDE SEQUENCE [LARGE SCALE GENOMIC DNA]</scope>
    <source>
        <strain evidence="4">Vietnam Oak-Knoll (FVO)</strain>
    </source>
</reference>
<evidence type="ECO:0000256" key="2">
    <source>
        <dbReference type="SAM" id="Phobius"/>
    </source>
</evidence>
<keyword evidence="1" id="KW-0175">Coiled coil</keyword>
<proteinExistence type="predicted"/>
<sequence>MESHSNTVTYVVHSSTVYLSFYLIIKIIVFIFSYVLENKFCKLGLNKIYNKVKKIYYRYMESSEYSKINDNIEIIEKKIKKYNKIIDQNKKENKHLSEYDLLILNGKYTRKLMKEQNELNQLIKNKEAQKEQSKNNLFFKIFDKTCIFLTSPNKFIKLLRIQIVVILLFLIVKYNFKNKWEDLCLQIQSELIFKRNFQFISSDSCKNNLYTFLCGYNMTHFFFMTVKHNCGILYSKLLKDEKKKKS</sequence>
<dbReference type="EMBL" id="KI925025">
    <property type="protein sequence ID" value="ETW20049.1"/>
    <property type="molecule type" value="Genomic_DNA"/>
</dbReference>
<dbReference type="AlphaFoldDB" id="A0A024VC49"/>
<dbReference type="SMR" id="A0A024VC49"/>
<feature type="coiled-coil region" evidence="1">
    <location>
        <begin position="65"/>
        <end position="136"/>
    </location>
</feature>
<evidence type="ECO:0000313" key="3">
    <source>
        <dbReference type="EMBL" id="ETW20049.1"/>
    </source>
</evidence>
<dbReference type="OrthoDB" id="382142at2759"/>
<dbReference type="Proteomes" id="UP000030690">
    <property type="component" value="Unassembled WGS sequence"/>
</dbReference>